<comment type="caution">
    <text evidence="3">The sequence shown here is derived from an EMBL/GenBank/DDBJ whole genome shotgun (WGS) entry which is preliminary data.</text>
</comment>
<dbReference type="Pfam" id="PF00787">
    <property type="entry name" value="PX"/>
    <property type="match status" value="1"/>
</dbReference>
<feature type="region of interest" description="Disordered" evidence="1">
    <location>
        <begin position="215"/>
        <end position="374"/>
    </location>
</feature>
<dbReference type="Proteomes" id="UP001632037">
    <property type="component" value="Unassembled WGS sequence"/>
</dbReference>
<dbReference type="Gene3D" id="3.30.1520.10">
    <property type="entry name" value="Phox-like domain"/>
    <property type="match status" value="1"/>
</dbReference>
<reference evidence="3 4" key="1">
    <citation type="submission" date="2024-09" db="EMBL/GenBank/DDBJ databases">
        <title>Genome sequencing and assembly of Phytophthora oleae, isolate VK10A, causative agent of rot of olive drupes.</title>
        <authorList>
            <person name="Conti Taguali S."/>
            <person name="Riolo M."/>
            <person name="La Spada F."/>
            <person name="Cacciola S.O."/>
            <person name="Dionisio G."/>
        </authorList>
    </citation>
    <scope>NUCLEOTIDE SEQUENCE [LARGE SCALE GENOMIC DNA]</scope>
    <source>
        <strain evidence="3 4">VK10A</strain>
    </source>
</reference>
<dbReference type="PROSITE" id="PS50195">
    <property type="entry name" value="PX"/>
    <property type="match status" value="1"/>
</dbReference>
<protein>
    <recommendedName>
        <fullName evidence="2">PX domain-containing protein</fullName>
    </recommendedName>
</protein>
<dbReference type="EMBL" id="JBIMZQ010000002">
    <property type="protein sequence ID" value="KAL3673575.1"/>
    <property type="molecule type" value="Genomic_DNA"/>
</dbReference>
<proteinExistence type="predicted"/>
<feature type="compositionally biased region" description="Low complexity" evidence="1">
    <location>
        <begin position="296"/>
        <end position="310"/>
    </location>
</feature>
<keyword evidence="4" id="KW-1185">Reference proteome</keyword>
<feature type="compositionally biased region" description="Polar residues" evidence="1">
    <location>
        <begin position="249"/>
        <end position="259"/>
    </location>
</feature>
<organism evidence="3 4">
    <name type="scientific">Phytophthora oleae</name>
    <dbReference type="NCBI Taxonomy" id="2107226"/>
    <lineage>
        <taxon>Eukaryota</taxon>
        <taxon>Sar</taxon>
        <taxon>Stramenopiles</taxon>
        <taxon>Oomycota</taxon>
        <taxon>Peronosporomycetes</taxon>
        <taxon>Peronosporales</taxon>
        <taxon>Peronosporaceae</taxon>
        <taxon>Phytophthora</taxon>
    </lineage>
</organism>
<feature type="compositionally biased region" description="Polar residues" evidence="1">
    <location>
        <begin position="343"/>
        <end position="364"/>
    </location>
</feature>
<accession>A0ABD3G383</accession>
<dbReference type="AlphaFoldDB" id="A0ABD3G383"/>
<evidence type="ECO:0000259" key="2">
    <source>
        <dbReference type="PROSITE" id="PS50195"/>
    </source>
</evidence>
<evidence type="ECO:0000313" key="4">
    <source>
        <dbReference type="Proteomes" id="UP001632037"/>
    </source>
</evidence>
<feature type="compositionally biased region" description="Acidic residues" evidence="1">
    <location>
        <begin position="284"/>
        <end position="295"/>
    </location>
</feature>
<evidence type="ECO:0000256" key="1">
    <source>
        <dbReference type="SAM" id="MobiDB-lite"/>
    </source>
</evidence>
<dbReference type="InterPro" id="IPR001683">
    <property type="entry name" value="PX_dom"/>
</dbReference>
<sequence>MSMNPTSRYAYSRNGDQGRVDEKCLVRVQIPTVDSTDGGKVRYHVRVTNIRSGQVWEAPRRFSEFLQLRNDLIDFFAKTDKKCPGCRNYEKVLRLFEFPRKHVFTSVTPVVINYRKKALRSFVALLASHTFTTTPKCPTCSGFPFTGVRDWLTSGVAAGASAAIVSADGSPTNEAACDTMDVKDFTNYHPVSNAMTVDQEGRFVGSAVPKYELPVASPSKVTENPRQRRSPPRPQPKKLSTKEELRFSDSASSTGSCNDPPSPPSVDEFVMPAPAPAPITSEGFENDVEGSDEEGFASFAASSTASSNTSEGRKEQPAHEPPASDDSPASRTETAEKKHFKFTRSSIGDYSERSSVQPRESSMINIDDDDDEGLNMDFMISVSVAPTATK</sequence>
<gene>
    <name evidence="3" type="ORF">V7S43_001279</name>
</gene>
<evidence type="ECO:0000313" key="3">
    <source>
        <dbReference type="EMBL" id="KAL3673575.1"/>
    </source>
</evidence>
<name>A0ABD3G383_9STRA</name>
<dbReference type="SUPFAM" id="SSF64268">
    <property type="entry name" value="PX domain"/>
    <property type="match status" value="1"/>
</dbReference>
<dbReference type="CDD" id="cd06093">
    <property type="entry name" value="PX_domain"/>
    <property type="match status" value="1"/>
</dbReference>
<dbReference type="InterPro" id="IPR036871">
    <property type="entry name" value="PX_dom_sf"/>
</dbReference>
<feature type="domain" description="PX" evidence="2">
    <location>
        <begin position="21"/>
        <end position="151"/>
    </location>
</feature>